<proteinExistence type="predicted"/>
<comment type="caution">
    <text evidence="1">The sequence shown here is derived from an EMBL/GenBank/DDBJ whole genome shotgun (WGS) entry which is preliminary data.</text>
</comment>
<gene>
    <name evidence="1" type="ORF">GOODEAATRI_028242</name>
</gene>
<evidence type="ECO:0000313" key="2">
    <source>
        <dbReference type="Proteomes" id="UP001476798"/>
    </source>
</evidence>
<protein>
    <submittedName>
        <fullName evidence="1">Uncharacterized protein</fullName>
    </submittedName>
</protein>
<keyword evidence="2" id="KW-1185">Reference proteome</keyword>
<sequence length="117" mass="13320">MADATTESKRSYRVSPELQSISVSIVARVCSDFSCEEHRCCGSCPVYCSGEHPGTYKSSPSQPEKRSWCFKEFMMPWTQAPSQGLWKRNRPTASIVLNCEYDIFLHISTIYFIPNPI</sequence>
<accession>A0ABV0MVU1</accession>
<dbReference type="Proteomes" id="UP001476798">
    <property type="component" value="Unassembled WGS sequence"/>
</dbReference>
<evidence type="ECO:0000313" key="1">
    <source>
        <dbReference type="EMBL" id="MEQ2163250.1"/>
    </source>
</evidence>
<name>A0ABV0MVU1_9TELE</name>
<reference evidence="1 2" key="1">
    <citation type="submission" date="2021-06" db="EMBL/GenBank/DDBJ databases">
        <authorList>
            <person name="Palmer J.M."/>
        </authorList>
    </citation>
    <scope>NUCLEOTIDE SEQUENCE [LARGE SCALE GENOMIC DNA]</scope>
    <source>
        <strain evidence="1 2">GA_2019</strain>
        <tissue evidence="1">Muscle</tissue>
    </source>
</reference>
<dbReference type="EMBL" id="JAHRIO010013872">
    <property type="protein sequence ID" value="MEQ2163250.1"/>
    <property type="molecule type" value="Genomic_DNA"/>
</dbReference>
<organism evidence="1 2">
    <name type="scientific">Goodea atripinnis</name>
    <dbReference type="NCBI Taxonomy" id="208336"/>
    <lineage>
        <taxon>Eukaryota</taxon>
        <taxon>Metazoa</taxon>
        <taxon>Chordata</taxon>
        <taxon>Craniata</taxon>
        <taxon>Vertebrata</taxon>
        <taxon>Euteleostomi</taxon>
        <taxon>Actinopterygii</taxon>
        <taxon>Neopterygii</taxon>
        <taxon>Teleostei</taxon>
        <taxon>Neoteleostei</taxon>
        <taxon>Acanthomorphata</taxon>
        <taxon>Ovalentaria</taxon>
        <taxon>Atherinomorphae</taxon>
        <taxon>Cyprinodontiformes</taxon>
        <taxon>Goodeidae</taxon>
        <taxon>Goodea</taxon>
    </lineage>
</organism>